<protein>
    <submittedName>
        <fullName evidence="7">AraC family transcriptional regulator</fullName>
    </submittedName>
</protein>
<dbReference type="Gene3D" id="1.10.10.60">
    <property type="entry name" value="Homeodomain-like"/>
    <property type="match status" value="2"/>
</dbReference>
<sequence length="384" mass="43477">MATGWQLIYVAGISISLFLFIMLISKRKKTGADKILSIWFFFALVHLIFIAWYASGLAYKTPVLVGWELPLPFLHGPFLYLYILFLSGQQRYRRFYLLHFIPAILVAFILAFVLPEVHSSTSALSAFTPLFHGMVTCIMISGVVYVILSLILLNRHQRNIVGQFSNTDKITLNWMRYLISGMGVIWIVVIFTQSAQALYVAVALFIFFIGYFGIRQTGIFSDILSPHEVFLPTILETSVQSEEPDHIAASADRIKYEKTKVDEDKASEIQAQLVVLMEEQESYKDPELTLGDLAGMLNIPPGTLSQVINSKEGKNFYDYINTFRIEAFKQLLSKPESRQYTLLSLAFECGFNSKTSFNRNFKKITGISPSVYAKNITIDISSGE</sequence>
<feature type="transmembrane region" description="Helical" evidence="4">
    <location>
        <begin position="69"/>
        <end position="88"/>
    </location>
</feature>
<evidence type="ECO:0000256" key="3">
    <source>
        <dbReference type="ARBA" id="ARBA00023163"/>
    </source>
</evidence>
<evidence type="ECO:0000313" key="7">
    <source>
        <dbReference type="EMBL" id="PNW12007.1"/>
    </source>
</evidence>
<evidence type="ECO:0000259" key="5">
    <source>
        <dbReference type="PROSITE" id="PS01124"/>
    </source>
</evidence>
<evidence type="ECO:0000313" key="6">
    <source>
        <dbReference type="EMBL" id="AZA83106.1"/>
    </source>
</evidence>
<organism evidence="7 8">
    <name type="scientific">Chryseobacterium lactis</name>
    <dbReference type="NCBI Taxonomy" id="1241981"/>
    <lineage>
        <taxon>Bacteria</taxon>
        <taxon>Pseudomonadati</taxon>
        <taxon>Bacteroidota</taxon>
        <taxon>Flavobacteriia</taxon>
        <taxon>Flavobacteriales</taxon>
        <taxon>Weeksellaceae</taxon>
        <taxon>Chryseobacterium group</taxon>
        <taxon>Chryseobacterium</taxon>
    </lineage>
</organism>
<dbReference type="GO" id="GO:0003700">
    <property type="term" value="F:DNA-binding transcription factor activity"/>
    <property type="evidence" value="ECO:0007669"/>
    <property type="project" value="InterPro"/>
</dbReference>
<dbReference type="InterPro" id="IPR018060">
    <property type="entry name" value="HTH_AraC"/>
</dbReference>
<dbReference type="OrthoDB" id="9779074at2"/>
<keyword evidence="4" id="KW-0812">Transmembrane</keyword>
<evidence type="ECO:0000313" key="9">
    <source>
        <dbReference type="Proteomes" id="UP000279972"/>
    </source>
</evidence>
<dbReference type="KEGG" id="clac:EG342_14980"/>
<dbReference type="EMBL" id="CP033924">
    <property type="protein sequence ID" value="AZA83106.1"/>
    <property type="molecule type" value="Genomic_DNA"/>
</dbReference>
<dbReference type="AlphaFoldDB" id="A0A3G6RJW7"/>
<dbReference type="SUPFAM" id="SSF46689">
    <property type="entry name" value="Homeodomain-like"/>
    <property type="match status" value="1"/>
</dbReference>
<name>A0A3G6RJW7_CHRLC</name>
<reference evidence="6 9" key="2">
    <citation type="submission" date="2018-11" db="EMBL/GenBank/DDBJ databases">
        <title>Proposal to divide the Flavobacteriaceae and reorganize its genera based on Amino Acid Identity values calculated from whole genome sequences.</title>
        <authorList>
            <person name="Nicholson A.C."/>
            <person name="Gulvik C.A."/>
            <person name="Whitney A.M."/>
            <person name="Humrighouse B.W."/>
            <person name="Bell M."/>
            <person name="Holmes B."/>
            <person name="Steigerwalt A.G."/>
            <person name="Villarma A."/>
            <person name="Sheth M."/>
            <person name="Batra D."/>
            <person name="Pryor J."/>
            <person name="Bernardet J.-F."/>
            <person name="Hugo C."/>
            <person name="Kampfer P."/>
            <person name="Newman J."/>
            <person name="McQuiston J.R."/>
        </authorList>
    </citation>
    <scope>NUCLEOTIDE SEQUENCE [LARGE SCALE GENOMIC DNA]</scope>
    <source>
        <strain evidence="6 9">KC_1864</strain>
    </source>
</reference>
<dbReference type="GO" id="GO:0043565">
    <property type="term" value="F:sequence-specific DNA binding"/>
    <property type="evidence" value="ECO:0007669"/>
    <property type="project" value="InterPro"/>
</dbReference>
<feature type="transmembrane region" description="Helical" evidence="4">
    <location>
        <begin position="126"/>
        <end position="153"/>
    </location>
</feature>
<gene>
    <name evidence="7" type="ORF">C1637_19835</name>
    <name evidence="6" type="ORF">EG342_14980</name>
</gene>
<feature type="transmembrane region" description="Helical" evidence="4">
    <location>
        <begin position="36"/>
        <end position="54"/>
    </location>
</feature>
<dbReference type="Proteomes" id="UP000236262">
    <property type="component" value="Unassembled WGS sequence"/>
</dbReference>
<reference evidence="7 8" key="1">
    <citation type="submission" date="2018-01" db="EMBL/GenBank/DDBJ databases">
        <title>Draft genome sequences of Chryseobacterium lactis NCTC11390, Chryseobacterium oncorhynchi 701B-08, and Chryseobacterium viscerum 687B-08.</title>
        <authorList>
            <person name="Jeong J.-J."/>
            <person name="Lee Y.J."/>
            <person name="Park B."/>
            <person name="Choi I.-G."/>
            <person name="Kim K.D."/>
        </authorList>
    </citation>
    <scope>NUCLEOTIDE SEQUENCE [LARGE SCALE GENOMIC DNA]</scope>
    <source>
        <strain evidence="7 8">NCTC11390</strain>
    </source>
</reference>
<keyword evidence="4" id="KW-0472">Membrane</keyword>
<feature type="transmembrane region" description="Helical" evidence="4">
    <location>
        <begin position="174"/>
        <end position="191"/>
    </location>
</feature>
<dbReference type="PANTHER" id="PTHR43280">
    <property type="entry name" value="ARAC-FAMILY TRANSCRIPTIONAL REGULATOR"/>
    <property type="match status" value="1"/>
</dbReference>
<accession>A0A3G6RJW7</accession>
<dbReference type="PANTHER" id="PTHR43280:SF29">
    <property type="entry name" value="ARAC-FAMILY TRANSCRIPTIONAL REGULATOR"/>
    <property type="match status" value="1"/>
</dbReference>
<dbReference type="Pfam" id="PF12833">
    <property type="entry name" value="HTH_18"/>
    <property type="match status" value="1"/>
</dbReference>
<keyword evidence="3" id="KW-0804">Transcription</keyword>
<feature type="transmembrane region" description="Helical" evidence="4">
    <location>
        <begin position="197"/>
        <end position="214"/>
    </location>
</feature>
<feature type="domain" description="HTH araC/xylS-type" evidence="5">
    <location>
        <begin position="271"/>
        <end position="375"/>
    </location>
</feature>
<dbReference type="RefSeq" id="WP_103293395.1">
    <property type="nucleotide sequence ID" value="NZ_CP033924.1"/>
</dbReference>
<keyword evidence="1" id="KW-0805">Transcription regulation</keyword>
<dbReference type="SMART" id="SM00342">
    <property type="entry name" value="HTH_ARAC"/>
    <property type="match status" value="1"/>
</dbReference>
<keyword evidence="4" id="KW-1133">Transmembrane helix</keyword>
<feature type="transmembrane region" description="Helical" evidence="4">
    <location>
        <begin position="6"/>
        <end position="24"/>
    </location>
</feature>
<dbReference type="Proteomes" id="UP000279972">
    <property type="component" value="Chromosome"/>
</dbReference>
<evidence type="ECO:0000313" key="8">
    <source>
        <dbReference type="Proteomes" id="UP000236262"/>
    </source>
</evidence>
<evidence type="ECO:0000256" key="2">
    <source>
        <dbReference type="ARBA" id="ARBA00023125"/>
    </source>
</evidence>
<dbReference type="InterPro" id="IPR009057">
    <property type="entry name" value="Homeodomain-like_sf"/>
</dbReference>
<evidence type="ECO:0000256" key="1">
    <source>
        <dbReference type="ARBA" id="ARBA00023015"/>
    </source>
</evidence>
<dbReference type="PROSITE" id="PS01124">
    <property type="entry name" value="HTH_ARAC_FAMILY_2"/>
    <property type="match status" value="1"/>
</dbReference>
<keyword evidence="9" id="KW-1185">Reference proteome</keyword>
<evidence type="ECO:0000256" key="4">
    <source>
        <dbReference type="SAM" id="Phobius"/>
    </source>
</evidence>
<keyword evidence="2" id="KW-0238">DNA-binding</keyword>
<feature type="transmembrane region" description="Helical" evidence="4">
    <location>
        <begin position="95"/>
        <end position="114"/>
    </location>
</feature>
<proteinExistence type="predicted"/>
<dbReference type="EMBL" id="PPEH01000009">
    <property type="protein sequence ID" value="PNW12007.1"/>
    <property type="molecule type" value="Genomic_DNA"/>
</dbReference>